<organism evidence="3 4">
    <name type="scientific">Anas platyrhynchos</name>
    <name type="common">Mallard</name>
    <name type="synonym">Anas boschas</name>
    <dbReference type="NCBI Taxonomy" id="8839"/>
    <lineage>
        <taxon>Eukaryota</taxon>
        <taxon>Metazoa</taxon>
        <taxon>Chordata</taxon>
        <taxon>Craniata</taxon>
        <taxon>Vertebrata</taxon>
        <taxon>Euteleostomi</taxon>
        <taxon>Archelosauria</taxon>
        <taxon>Archosauria</taxon>
        <taxon>Dinosauria</taxon>
        <taxon>Saurischia</taxon>
        <taxon>Theropoda</taxon>
        <taxon>Coelurosauria</taxon>
        <taxon>Aves</taxon>
        <taxon>Neognathae</taxon>
        <taxon>Galloanserae</taxon>
        <taxon>Anseriformes</taxon>
        <taxon>Anatidae</taxon>
        <taxon>Anatinae</taxon>
        <taxon>Anas</taxon>
    </lineage>
</organism>
<dbReference type="InterPro" id="IPR036652">
    <property type="entry name" value="YjeF_N_dom_sf"/>
</dbReference>
<accession>A0A8B9ST96</accession>
<dbReference type="SUPFAM" id="SSF64153">
    <property type="entry name" value="YjeF N-terminal domain-like"/>
    <property type="match status" value="1"/>
</dbReference>
<evidence type="ECO:0000313" key="3">
    <source>
        <dbReference type="Ensembl" id="ENSAPLP00020010701.1"/>
    </source>
</evidence>
<dbReference type="Proteomes" id="UP000694400">
    <property type="component" value="Chromosome 28"/>
</dbReference>
<dbReference type="Gene3D" id="3.40.50.10260">
    <property type="entry name" value="YjeF N-terminal domain"/>
    <property type="match status" value="1"/>
</dbReference>
<dbReference type="NCBIfam" id="TIGR00197">
    <property type="entry name" value="yjeF_nterm"/>
    <property type="match status" value="1"/>
</dbReference>
<dbReference type="PANTHER" id="PTHR13232:SF12">
    <property type="entry name" value="YJEF N-TERMINAL DOMAIN-CONTAINING PROTEIN 3"/>
    <property type="match status" value="1"/>
</dbReference>
<reference evidence="3" key="1">
    <citation type="submission" date="2019-08" db="EMBL/GenBank/DDBJ databases">
        <title>Three high-quality genomes provides insights into domestication of ducks.</title>
        <authorList>
            <person name="Hou Z.C."/>
            <person name="Zhu F."/>
            <person name="Yin Z.T."/>
            <person name="Zhang F."/>
        </authorList>
    </citation>
    <scope>NUCLEOTIDE SEQUENCE [LARGE SCALE GENOMIC DNA]</scope>
</reference>
<dbReference type="PANTHER" id="PTHR13232">
    <property type="entry name" value="NAD(P)H-HYDRATE EPIMERASE"/>
    <property type="match status" value="1"/>
</dbReference>
<dbReference type="InterPro" id="IPR032976">
    <property type="entry name" value="YJEFN_prot_NAXE-like"/>
</dbReference>
<dbReference type="FunFam" id="3.40.50.10260:FF:000004">
    <property type="entry name" value="yjeF N-terminal domain-containing protein 3"/>
    <property type="match status" value="1"/>
</dbReference>
<dbReference type="PROSITE" id="PS51385">
    <property type="entry name" value="YJEF_N"/>
    <property type="match status" value="1"/>
</dbReference>
<proteinExistence type="predicted"/>
<dbReference type="Pfam" id="PF03853">
    <property type="entry name" value="YjeF_N"/>
    <property type="match status" value="1"/>
</dbReference>
<name>A0A8B9ST96_ANAPL</name>
<evidence type="ECO:0000313" key="4">
    <source>
        <dbReference type="Proteomes" id="UP000694400"/>
    </source>
</evidence>
<sequence length="313" mass="34324">MGSVRTARRWGLWGLWGLLERPRHVTSMGSMGSRRGSRGWRGTGPAGTWGLWGQRGLCEAPPAARCPPGPSPRGRPRPHCCPIPRSKAEAEAIEKELLEDYRFGRQQLIEIWGHACAVAVTKAFPLPSLPRKQPTVLVVCGPAQNGAIGLVCARHLRIFDYEPTIFYPKRSPDPLYRDFTTQCEKMDIPFLSYLPTEVQLINDAYNAVVDAVLGAEAELGEGRGPCAGILATLKHVRIPIVSLDVPSGWDVEAGSSGGISPDVLVSLMAPKQCAHRFLGRQHFVAGRFVPYDVQKKFELNPPEYPGTECVVPL</sequence>
<dbReference type="AlphaFoldDB" id="A0A8B9ST96"/>
<dbReference type="GO" id="GO:0005739">
    <property type="term" value="C:mitochondrion"/>
    <property type="evidence" value="ECO:0007669"/>
    <property type="project" value="TreeGrafter"/>
</dbReference>
<evidence type="ECO:0000259" key="2">
    <source>
        <dbReference type="PROSITE" id="PS51385"/>
    </source>
</evidence>
<evidence type="ECO:0000256" key="1">
    <source>
        <dbReference type="ARBA" id="ARBA00082994"/>
    </source>
</evidence>
<reference evidence="3" key="3">
    <citation type="submission" date="2025-09" db="UniProtKB">
        <authorList>
            <consortium name="Ensembl"/>
        </authorList>
    </citation>
    <scope>IDENTIFICATION</scope>
</reference>
<dbReference type="Ensembl" id="ENSAPLT00020011532.1">
    <property type="protein sequence ID" value="ENSAPLP00020010701.1"/>
    <property type="gene ID" value="ENSAPLG00020007899.1"/>
</dbReference>
<dbReference type="GO" id="GO:0052856">
    <property type="term" value="F:NAD(P)HX epimerase activity"/>
    <property type="evidence" value="ECO:0007669"/>
    <property type="project" value="TreeGrafter"/>
</dbReference>
<dbReference type="InterPro" id="IPR004443">
    <property type="entry name" value="YjeF_N_dom"/>
</dbReference>
<protein>
    <recommendedName>
        <fullName evidence="1">ApoA-I-binding protein 2</fullName>
    </recommendedName>
</protein>
<feature type="domain" description="YjeF N-terminal" evidence="2">
    <location>
        <begin position="90"/>
        <end position="301"/>
    </location>
</feature>
<reference evidence="3" key="2">
    <citation type="submission" date="2025-08" db="UniProtKB">
        <authorList>
            <consortium name="Ensembl"/>
        </authorList>
    </citation>
    <scope>IDENTIFICATION</scope>
</reference>